<keyword evidence="3" id="KW-1185">Reference proteome</keyword>
<gene>
    <name evidence="2" type="ORF">Plil01_000717400</name>
</gene>
<feature type="signal peptide" evidence="1">
    <location>
        <begin position="1"/>
        <end position="31"/>
    </location>
</feature>
<organism evidence="2 3">
    <name type="scientific">Phytophthora lilii</name>
    <dbReference type="NCBI Taxonomy" id="2077276"/>
    <lineage>
        <taxon>Eukaryota</taxon>
        <taxon>Sar</taxon>
        <taxon>Stramenopiles</taxon>
        <taxon>Oomycota</taxon>
        <taxon>Peronosporomycetes</taxon>
        <taxon>Peronosporales</taxon>
        <taxon>Peronosporaceae</taxon>
        <taxon>Phytophthora</taxon>
    </lineage>
</organism>
<dbReference type="AlphaFoldDB" id="A0A9W6WV82"/>
<evidence type="ECO:0000256" key="1">
    <source>
        <dbReference type="SAM" id="SignalP"/>
    </source>
</evidence>
<reference evidence="2" key="1">
    <citation type="submission" date="2023-04" db="EMBL/GenBank/DDBJ databases">
        <title>Phytophthora lilii NBRC 32176.</title>
        <authorList>
            <person name="Ichikawa N."/>
            <person name="Sato H."/>
            <person name="Tonouchi N."/>
        </authorList>
    </citation>
    <scope>NUCLEOTIDE SEQUENCE</scope>
    <source>
        <strain evidence="2">NBRC 32176</strain>
    </source>
</reference>
<protein>
    <submittedName>
        <fullName evidence="2">Unnamed protein product</fullName>
    </submittedName>
</protein>
<evidence type="ECO:0000313" key="3">
    <source>
        <dbReference type="Proteomes" id="UP001165083"/>
    </source>
</evidence>
<accession>A0A9W6WV82</accession>
<evidence type="ECO:0000313" key="2">
    <source>
        <dbReference type="EMBL" id="GMF18953.1"/>
    </source>
</evidence>
<feature type="chain" id="PRO_5040726260" evidence="1">
    <location>
        <begin position="32"/>
        <end position="252"/>
    </location>
</feature>
<name>A0A9W6WV82_9STRA</name>
<proteinExistence type="predicted"/>
<dbReference type="OrthoDB" id="164695at2759"/>
<dbReference type="EMBL" id="BSXW01000331">
    <property type="protein sequence ID" value="GMF18953.1"/>
    <property type="molecule type" value="Genomic_DNA"/>
</dbReference>
<sequence length="252" mass="26003">MGATSAGYCPLGRLWTLLLVIVLNLVGGVTADCAAGSSTLTTKGCSGCGEFDLCLGFSSASECSGSGCETSGDCTYECMGVNPNLTTLVVLIEFGGFKSSREVAAGGFSLAGYPDLTGAWPSASNDDVTAVSTIDVSSAVNTLYVQEFIICWCGINQVAHVVFCCGKCSIMSGGTADVEYPQGKVASVTLTSDFISAATTVTKVVLQNVDLHGELRSLPSLLPLTVETIDLSNTLLSKFPSKLGDLTSLQQL</sequence>
<keyword evidence="1" id="KW-0732">Signal</keyword>
<dbReference type="Proteomes" id="UP001165083">
    <property type="component" value="Unassembled WGS sequence"/>
</dbReference>
<comment type="caution">
    <text evidence="2">The sequence shown here is derived from an EMBL/GenBank/DDBJ whole genome shotgun (WGS) entry which is preliminary data.</text>
</comment>